<keyword evidence="12" id="KW-1185">Reference proteome</keyword>
<protein>
    <submittedName>
        <fullName evidence="11">Alkaline protease</fullName>
    </submittedName>
</protein>
<dbReference type="InterPro" id="IPR022398">
    <property type="entry name" value="Peptidase_S8_His-AS"/>
</dbReference>
<dbReference type="SUPFAM" id="SSF52743">
    <property type="entry name" value="Subtilisin-like"/>
    <property type="match status" value="1"/>
</dbReference>
<feature type="active site" description="Charge relay system" evidence="6">
    <location>
        <position position="206"/>
    </location>
</feature>
<evidence type="ECO:0000256" key="8">
    <source>
        <dbReference type="SAM" id="SignalP"/>
    </source>
</evidence>
<comment type="caution">
    <text evidence="11">The sequence shown here is derived from an EMBL/GenBank/DDBJ whole genome shotgun (WGS) entry which is preliminary data.</text>
</comment>
<evidence type="ECO:0000256" key="5">
    <source>
        <dbReference type="ARBA" id="ARBA00022825"/>
    </source>
</evidence>
<comment type="similarity">
    <text evidence="1 6 7">Belongs to the peptidase S8 family.</text>
</comment>
<dbReference type="OrthoDB" id="206201at2759"/>
<dbReference type="PROSITE" id="PS51892">
    <property type="entry name" value="SUBTILASE"/>
    <property type="match status" value="1"/>
</dbReference>
<keyword evidence="4 6" id="KW-0378">Hydrolase</keyword>
<organism evidence="11 12">
    <name type="scientific">Myriangium duriaei CBS 260.36</name>
    <dbReference type="NCBI Taxonomy" id="1168546"/>
    <lineage>
        <taxon>Eukaryota</taxon>
        <taxon>Fungi</taxon>
        <taxon>Dikarya</taxon>
        <taxon>Ascomycota</taxon>
        <taxon>Pezizomycotina</taxon>
        <taxon>Dothideomycetes</taxon>
        <taxon>Dothideomycetidae</taxon>
        <taxon>Myriangiales</taxon>
        <taxon>Myriangiaceae</taxon>
        <taxon>Myriangium</taxon>
    </lineage>
</organism>
<evidence type="ECO:0000256" key="1">
    <source>
        <dbReference type="ARBA" id="ARBA00011073"/>
    </source>
</evidence>
<evidence type="ECO:0000256" key="3">
    <source>
        <dbReference type="ARBA" id="ARBA00022729"/>
    </source>
</evidence>
<dbReference type="Proteomes" id="UP000799439">
    <property type="component" value="Unassembled WGS sequence"/>
</dbReference>
<dbReference type="AlphaFoldDB" id="A0A9P4IUQ9"/>
<evidence type="ECO:0000256" key="7">
    <source>
        <dbReference type="RuleBase" id="RU003355"/>
    </source>
</evidence>
<dbReference type="PROSITE" id="PS00138">
    <property type="entry name" value="SUBTILASE_SER"/>
    <property type="match status" value="1"/>
</dbReference>
<dbReference type="InterPro" id="IPR034193">
    <property type="entry name" value="PCSK9_ProteinaseK-like"/>
</dbReference>
<dbReference type="Pfam" id="PF00082">
    <property type="entry name" value="Peptidase_S8"/>
    <property type="match status" value="1"/>
</dbReference>
<dbReference type="Pfam" id="PF05922">
    <property type="entry name" value="Inhibitor_I9"/>
    <property type="match status" value="1"/>
</dbReference>
<evidence type="ECO:0000256" key="6">
    <source>
        <dbReference type="PROSITE-ProRule" id="PRU01240"/>
    </source>
</evidence>
<keyword evidence="2 6" id="KW-0645">Protease</keyword>
<accession>A0A9P4IUQ9</accession>
<proteinExistence type="inferred from homology"/>
<sequence>MFSLELSAALVLLSVGSVTGQLHDDRLNLSGIKTPDDCSKYEIADRYIITLKPGVNMDYHLSEVQDIAIQEIFARKDGKKYDGLSYRYSIPGFQAYAGHFDKSVIQLLKHNKDVADIEPDEVWASTGNVGRCNYVTQANAPYGLSQISHRKPDSKGYTYHKSAGKGTYAYVIDSGIDIKHKEFESRASIGFNAFGPNASTSDIVGHGTHVAGIIGSKTFGVAKRCNLIAVKVLGYCPGWKSTMLSGIDWAVNDILDKKRKNKAVINFSLGGPRSMSTNRAVNAAFDAGVVFIAAAGNGGFNASLFSPGSAEGAITVGATRESRRRSAVSNYGQSVTLFAPGVRIISTWPTKSHEANKTKSGTSMAAPFVAGLALYLQGMHDLKDAKAVKTALLGLATKGIVDESKGSPNLFAYNGGVSCRMS</sequence>
<dbReference type="FunFam" id="3.40.50.200:FF:000007">
    <property type="entry name" value="Subtilisin-like serine protease"/>
    <property type="match status" value="1"/>
</dbReference>
<evidence type="ECO:0000313" key="12">
    <source>
        <dbReference type="Proteomes" id="UP000799439"/>
    </source>
</evidence>
<dbReference type="Gene3D" id="3.30.70.80">
    <property type="entry name" value="Peptidase S8 propeptide/proteinase inhibitor I9"/>
    <property type="match status" value="1"/>
</dbReference>
<dbReference type="InterPro" id="IPR023828">
    <property type="entry name" value="Peptidase_S8_Ser-AS"/>
</dbReference>
<dbReference type="InterPro" id="IPR023827">
    <property type="entry name" value="Peptidase_S8_Asp-AS"/>
</dbReference>
<feature type="active site" description="Charge relay system" evidence="6">
    <location>
        <position position="173"/>
    </location>
</feature>
<dbReference type="InterPro" id="IPR000209">
    <property type="entry name" value="Peptidase_S8/S53_dom"/>
</dbReference>
<dbReference type="InterPro" id="IPR037045">
    <property type="entry name" value="S8pro/Inhibitor_I9_sf"/>
</dbReference>
<dbReference type="InterPro" id="IPR036852">
    <property type="entry name" value="Peptidase_S8/S53_dom_sf"/>
</dbReference>
<feature type="chain" id="PRO_5040190822" evidence="8">
    <location>
        <begin position="21"/>
        <end position="422"/>
    </location>
</feature>
<gene>
    <name evidence="11" type="ORF">K461DRAFT_233507</name>
</gene>
<keyword evidence="5 6" id="KW-0720">Serine protease</keyword>
<evidence type="ECO:0000256" key="2">
    <source>
        <dbReference type="ARBA" id="ARBA00022670"/>
    </source>
</evidence>
<dbReference type="EMBL" id="ML996094">
    <property type="protein sequence ID" value="KAF2148120.1"/>
    <property type="molecule type" value="Genomic_DNA"/>
</dbReference>
<evidence type="ECO:0000259" key="9">
    <source>
        <dbReference type="Pfam" id="PF00082"/>
    </source>
</evidence>
<evidence type="ECO:0000256" key="4">
    <source>
        <dbReference type="ARBA" id="ARBA00022801"/>
    </source>
</evidence>
<dbReference type="SUPFAM" id="SSF54897">
    <property type="entry name" value="Protease propeptides/inhibitors"/>
    <property type="match status" value="1"/>
</dbReference>
<dbReference type="GO" id="GO:0004252">
    <property type="term" value="F:serine-type endopeptidase activity"/>
    <property type="evidence" value="ECO:0007669"/>
    <property type="project" value="UniProtKB-UniRule"/>
</dbReference>
<dbReference type="PRINTS" id="PR00723">
    <property type="entry name" value="SUBTILISIN"/>
</dbReference>
<feature type="domain" description="Inhibitor I9" evidence="10">
    <location>
        <begin position="46"/>
        <end position="123"/>
    </location>
</feature>
<dbReference type="PANTHER" id="PTHR43806:SF11">
    <property type="entry name" value="CEREVISIN-RELATED"/>
    <property type="match status" value="1"/>
</dbReference>
<dbReference type="PROSITE" id="PS00137">
    <property type="entry name" value="SUBTILASE_HIS"/>
    <property type="match status" value="1"/>
</dbReference>
<evidence type="ECO:0000259" key="10">
    <source>
        <dbReference type="Pfam" id="PF05922"/>
    </source>
</evidence>
<dbReference type="InterPro" id="IPR015500">
    <property type="entry name" value="Peptidase_S8_subtilisin-rel"/>
</dbReference>
<dbReference type="CDD" id="cd04077">
    <property type="entry name" value="Peptidases_S8_PCSK9_ProteinaseK_like"/>
    <property type="match status" value="1"/>
</dbReference>
<keyword evidence="3 8" id="KW-0732">Signal</keyword>
<reference evidence="11" key="1">
    <citation type="journal article" date="2020" name="Stud. Mycol.">
        <title>101 Dothideomycetes genomes: a test case for predicting lifestyles and emergence of pathogens.</title>
        <authorList>
            <person name="Haridas S."/>
            <person name="Albert R."/>
            <person name="Binder M."/>
            <person name="Bloem J."/>
            <person name="Labutti K."/>
            <person name="Salamov A."/>
            <person name="Andreopoulos B."/>
            <person name="Baker S."/>
            <person name="Barry K."/>
            <person name="Bills G."/>
            <person name="Bluhm B."/>
            <person name="Cannon C."/>
            <person name="Castanera R."/>
            <person name="Culley D."/>
            <person name="Daum C."/>
            <person name="Ezra D."/>
            <person name="Gonzalez J."/>
            <person name="Henrissat B."/>
            <person name="Kuo A."/>
            <person name="Liang C."/>
            <person name="Lipzen A."/>
            <person name="Lutzoni F."/>
            <person name="Magnuson J."/>
            <person name="Mondo S."/>
            <person name="Nolan M."/>
            <person name="Ohm R."/>
            <person name="Pangilinan J."/>
            <person name="Park H.-J."/>
            <person name="Ramirez L."/>
            <person name="Alfaro M."/>
            <person name="Sun H."/>
            <person name="Tritt A."/>
            <person name="Yoshinaga Y."/>
            <person name="Zwiers L.-H."/>
            <person name="Turgeon B."/>
            <person name="Goodwin S."/>
            <person name="Spatafora J."/>
            <person name="Crous P."/>
            <person name="Grigoriev I."/>
        </authorList>
    </citation>
    <scope>NUCLEOTIDE SEQUENCE</scope>
    <source>
        <strain evidence="11">CBS 260.36</strain>
    </source>
</reference>
<dbReference type="Gene3D" id="3.40.50.200">
    <property type="entry name" value="Peptidase S8/S53 domain"/>
    <property type="match status" value="1"/>
</dbReference>
<feature type="signal peptide" evidence="8">
    <location>
        <begin position="1"/>
        <end position="20"/>
    </location>
</feature>
<evidence type="ECO:0000313" key="11">
    <source>
        <dbReference type="EMBL" id="KAF2148120.1"/>
    </source>
</evidence>
<feature type="active site" description="Charge relay system" evidence="6">
    <location>
        <position position="363"/>
    </location>
</feature>
<dbReference type="InterPro" id="IPR050131">
    <property type="entry name" value="Peptidase_S8_subtilisin-like"/>
</dbReference>
<feature type="domain" description="Peptidase S8/S53" evidence="9">
    <location>
        <begin position="164"/>
        <end position="403"/>
    </location>
</feature>
<name>A0A9P4IUQ9_9PEZI</name>
<dbReference type="GO" id="GO:0006508">
    <property type="term" value="P:proteolysis"/>
    <property type="evidence" value="ECO:0007669"/>
    <property type="project" value="UniProtKB-KW"/>
</dbReference>
<dbReference type="InterPro" id="IPR010259">
    <property type="entry name" value="S8pro/Inhibitor_I9"/>
</dbReference>
<dbReference type="PANTHER" id="PTHR43806">
    <property type="entry name" value="PEPTIDASE S8"/>
    <property type="match status" value="1"/>
</dbReference>
<dbReference type="PROSITE" id="PS00136">
    <property type="entry name" value="SUBTILASE_ASP"/>
    <property type="match status" value="1"/>
</dbReference>